<keyword evidence="3" id="KW-1185">Reference proteome</keyword>
<accession>A0ABN9PBX8</accession>
<protein>
    <submittedName>
        <fullName evidence="2">Uncharacterized protein</fullName>
    </submittedName>
</protein>
<comment type="caution">
    <text evidence="2">The sequence shown here is derived from an EMBL/GenBank/DDBJ whole genome shotgun (WGS) entry which is preliminary data.</text>
</comment>
<dbReference type="InterPro" id="IPR013762">
    <property type="entry name" value="Integrase-like_cat_sf"/>
</dbReference>
<dbReference type="Proteomes" id="UP001189429">
    <property type="component" value="Unassembled WGS sequence"/>
</dbReference>
<dbReference type="EMBL" id="CAUYUJ010000295">
    <property type="protein sequence ID" value="CAK0789745.1"/>
    <property type="molecule type" value="Genomic_DNA"/>
</dbReference>
<evidence type="ECO:0000256" key="1">
    <source>
        <dbReference type="SAM" id="MobiDB-lite"/>
    </source>
</evidence>
<reference evidence="2" key="1">
    <citation type="submission" date="2023-10" db="EMBL/GenBank/DDBJ databases">
        <authorList>
            <person name="Chen Y."/>
            <person name="Shah S."/>
            <person name="Dougan E. K."/>
            <person name="Thang M."/>
            <person name="Chan C."/>
        </authorList>
    </citation>
    <scope>NUCLEOTIDE SEQUENCE [LARGE SCALE GENOMIC DNA]</scope>
</reference>
<evidence type="ECO:0000313" key="3">
    <source>
        <dbReference type="Proteomes" id="UP001189429"/>
    </source>
</evidence>
<dbReference type="Gene3D" id="1.10.443.10">
    <property type="entry name" value="Intergrase catalytic core"/>
    <property type="match status" value="1"/>
</dbReference>
<evidence type="ECO:0000313" key="2">
    <source>
        <dbReference type="EMBL" id="CAK0789745.1"/>
    </source>
</evidence>
<sequence>MASAATARHLASVRALALSAQAGGSDGGGEGRATAPGSALARARAAATASEVSARRAELEGAGEGPAACQPGVASRLQASALARRQQALAERGARGRHLPATGRNSSAGVDGPAEGESGSESSDDDASIVSAAVPEQVARRKGCPAPSWKRRKVRGARAPGGGGEGDGHPWHDLAPAQRPCRKGAAKGLDAFAEDANAVEALRPARFAKTSRDSHRSRLQWWYDRCSARKLAPFPLSAELVELAGALLRRGCYRSGAAYISAMKRQHVLLGSPWTDQLKLACSDAVRSLERGMGPARQADPLPIDRLRSQGALDQISRGSRDAWPAAGVDVMVASAAWMLREIESSAAMVQHIVFFDPMGEEEGPCGCAEWLLPASKADVRALGKKRCLGCACPAPLCPVAALRRVVGASLDARAKARRDEQGRCWLGGRWILEEQWPLIVDGFGQPVSKDSTVKFYREVVELMGVDDLHITGHSARVAGAQRMAAVYPISVVQIFGRWGSSAVLRYVRDAALGSRGGGISRRVEEPDGLVLDDVHDRLLQEAGKMAKIMGGVSQQSVKSIVECHVGALSEELLPRLLAEITPAAEAAERTLKTLREDVALLQGDVAVLAGQGPPTYVQCVDGKLHVAASVASTHCGWNWAICGGVPATSSTWAATPVHQRCRKCSKFGNATVA</sequence>
<gene>
    <name evidence="2" type="ORF">PCOR1329_LOCUS1228</name>
</gene>
<name>A0ABN9PBX8_9DINO</name>
<proteinExistence type="predicted"/>
<feature type="region of interest" description="Disordered" evidence="1">
    <location>
        <begin position="84"/>
        <end position="172"/>
    </location>
</feature>
<organism evidence="2 3">
    <name type="scientific">Prorocentrum cordatum</name>
    <dbReference type="NCBI Taxonomy" id="2364126"/>
    <lineage>
        <taxon>Eukaryota</taxon>
        <taxon>Sar</taxon>
        <taxon>Alveolata</taxon>
        <taxon>Dinophyceae</taxon>
        <taxon>Prorocentrales</taxon>
        <taxon>Prorocentraceae</taxon>
        <taxon>Prorocentrum</taxon>
    </lineage>
</organism>